<dbReference type="InterPro" id="IPR004398">
    <property type="entry name" value="RNA_MeTrfase_RsmD"/>
</dbReference>
<evidence type="ECO:0000313" key="3">
    <source>
        <dbReference type="EMBL" id="RGK42748.1"/>
    </source>
</evidence>
<keyword evidence="1 3" id="KW-0489">Methyltransferase</keyword>
<dbReference type="PANTHER" id="PTHR43542">
    <property type="entry name" value="METHYLTRANSFERASE"/>
    <property type="match status" value="1"/>
</dbReference>
<dbReference type="PIRSF" id="PIRSF004553">
    <property type="entry name" value="CHP00095"/>
    <property type="match status" value="1"/>
</dbReference>
<evidence type="ECO:0000256" key="2">
    <source>
        <dbReference type="ARBA" id="ARBA00022679"/>
    </source>
</evidence>
<reference evidence="3 4" key="1">
    <citation type="submission" date="2018-08" db="EMBL/GenBank/DDBJ databases">
        <title>A genome reference for cultivated species of the human gut microbiota.</title>
        <authorList>
            <person name="Zou Y."/>
            <person name="Xue W."/>
            <person name="Luo G."/>
        </authorList>
    </citation>
    <scope>NUCLEOTIDE SEQUENCE [LARGE SCALE GENOMIC DNA]</scope>
    <source>
        <strain evidence="3 4">TF11-7</strain>
    </source>
</reference>
<evidence type="ECO:0000256" key="1">
    <source>
        <dbReference type="ARBA" id="ARBA00022603"/>
    </source>
</evidence>
<evidence type="ECO:0000313" key="4">
    <source>
        <dbReference type="Proteomes" id="UP000260793"/>
    </source>
</evidence>
<keyword evidence="2 3" id="KW-0808">Transferase</keyword>
<gene>
    <name evidence="3" type="primary">rsmD</name>
    <name evidence="3" type="ORF">DXD17_01335</name>
</gene>
<sequence>MRVIAGSARSLKLKTLEGIDTRPTTDRIKETLFNMIAPYLYDCEFLDLFAGSGGIGIEALSRGAKEAVFVEKNLKAMECIKENLKFTRLEKKGITLTKDVLNALCQLEGDKVFDYIFMDPPYDQELEKQVLKYLAGSSLVYEDTVIIVEASLNTDFSYIGELGFSLIKEKRYKTNKHVFLEKAGKEEIC</sequence>
<dbReference type="EMBL" id="QSQN01000002">
    <property type="protein sequence ID" value="RGK42748.1"/>
    <property type="molecule type" value="Genomic_DNA"/>
</dbReference>
<dbReference type="Pfam" id="PF03602">
    <property type="entry name" value="Cons_hypoth95"/>
    <property type="match status" value="1"/>
</dbReference>
<dbReference type="GO" id="GO:0003676">
    <property type="term" value="F:nucleic acid binding"/>
    <property type="evidence" value="ECO:0007669"/>
    <property type="project" value="InterPro"/>
</dbReference>
<dbReference type="Gene3D" id="3.40.50.150">
    <property type="entry name" value="Vaccinia Virus protein VP39"/>
    <property type="match status" value="1"/>
</dbReference>
<accession>A0A3E4LZ57</accession>
<dbReference type="SUPFAM" id="SSF53335">
    <property type="entry name" value="S-adenosyl-L-methionine-dependent methyltransferases"/>
    <property type="match status" value="1"/>
</dbReference>
<dbReference type="GO" id="GO:0052913">
    <property type="term" value="F:16S rRNA (guanine(966)-N(2))-methyltransferase activity"/>
    <property type="evidence" value="ECO:0007669"/>
    <property type="project" value="UniProtKB-EC"/>
</dbReference>
<dbReference type="EC" id="2.1.1.171" evidence="3"/>
<dbReference type="Proteomes" id="UP000260793">
    <property type="component" value="Unassembled WGS sequence"/>
</dbReference>
<dbReference type="InterPro" id="IPR002052">
    <property type="entry name" value="DNA_methylase_N6_adenine_CS"/>
</dbReference>
<dbReference type="AlphaFoldDB" id="A0A3E4LZ57"/>
<dbReference type="CDD" id="cd02440">
    <property type="entry name" value="AdoMet_MTases"/>
    <property type="match status" value="1"/>
</dbReference>
<dbReference type="PROSITE" id="PS00092">
    <property type="entry name" value="N6_MTASE"/>
    <property type="match status" value="1"/>
</dbReference>
<dbReference type="RefSeq" id="WP_117687580.1">
    <property type="nucleotide sequence ID" value="NZ_CAKMWK010000002.1"/>
</dbReference>
<dbReference type="InterPro" id="IPR029063">
    <property type="entry name" value="SAM-dependent_MTases_sf"/>
</dbReference>
<name>A0A3E4LZ57_9FIRM</name>
<dbReference type="NCBIfam" id="TIGR00095">
    <property type="entry name" value="16S rRNA (guanine(966)-N(2))-methyltransferase RsmD"/>
    <property type="match status" value="1"/>
</dbReference>
<proteinExistence type="predicted"/>
<comment type="caution">
    <text evidence="3">The sequence shown here is derived from an EMBL/GenBank/DDBJ whole genome shotgun (WGS) entry which is preliminary data.</text>
</comment>
<protein>
    <submittedName>
        <fullName evidence="3">16S rRNA (Guanine(966)-N(2))-methyltransferase RsmD</fullName>
        <ecNumber evidence="3">2.1.1.171</ecNumber>
    </submittedName>
</protein>
<organism evidence="3 4">
    <name type="scientific">[Ruminococcus] lactaris</name>
    <dbReference type="NCBI Taxonomy" id="46228"/>
    <lineage>
        <taxon>Bacteria</taxon>
        <taxon>Bacillati</taxon>
        <taxon>Bacillota</taxon>
        <taxon>Clostridia</taxon>
        <taxon>Lachnospirales</taxon>
        <taxon>Lachnospiraceae</taxon>
        <taxon>Mediterraneibacter</taxon>
    </lineage>
</organism>
<dbReference type="PANTHER" id="PTHR43542:SF1">
    <property type="entry name" value="METHYLTRANSFERASE"/>
    <property type="match status" value="1"/>
</dbReference>